<reference evidence="1" key="1">
    <citation type="submission" date="2013-12" db="EMBL/GenBank/DDBJ databases">
        <authorList>
            <person name="Genoscope - CEA"/>
        </authorList>
    </citation>
    <scope>NUCLEOTIDE SEQUENCE</scope>
    <source>
        <strain evidence="1">CBS 1993</strain>
    </source>
</reference>
<sequence>MWVFLVNHLQCVINVAVQNKSSDVLPVEGVVSNANVLVHISHDRVIGMALENVPFQLQVLCKRLSTIVVSLVIEIRFDKPVQHRRYFIVRYRVFPCQWSREHLLRVRIIGNHRSKSARDNAVIWEHSHRNREQVDIVKYLIFEGLNVAVNVKNKIFSSRKPKVSFHRVEIAHSYDRYQMSVLDSRKCLPQVDSVFGVKYRMRHEVDTTANDVPVAELGAKLAVDTVLIADNLSILPVIAKRSCFVSRKVGNHLVTRVHHEPN</sequence>
<dbReference type="GeneID" id="34523250"/>
<dbReference type="EMBL" id="HG793131">
    <property type="protein sequence ID" value="CDK29880.1"/>
    <property type="molecule type" value="Genomic_DNA"/>
</dbReference>
<proteinExistence type="predicted"/>
<keyword evidence="2" id="KW-1185">Reference proteome</keyword>
<evidence type="ECO:0000313" key="2">
    <source>
        <dbReference type="Proteomes" id="UP000019384"/>
    </source>
</evidence>
<evidence type="ECO:0000313" key="1">
    <source>
        <dbReference type="EMBL" id="CDK29880.1"/>
    </source>
</evidence>
<gene>
    <name evidence="1" type="ORF">KUCA_T00005874001</name>
</gene>
<dbReference type="AlphaFoldDB" id="W6MY22"/>
<dbReference type="RefSeq" id="XP_022461862.1">
    <property type="nucleotide sequence ID" value="XM_022603429.1"/>
</dbReference>
<dbReference type="HOGENOM" id="CLU_1061965_0_0_1"/>
<organism evidence="1 2">
    <name type="scientific">Kuraishia capsulata CBS 1993</name>
    <dbReference type="NCBI Taxonomy" id="1382522"/>
    <lineage>
        <taxon>Eukaryota</taxon>
        <taxon>Fungi</taxon>
        <taxon>Dikarya</taxon>
        <taxon>Ascomycota</taxon>
        <taxon>Saccharomycotina</taxon>
        <taxon>Pichiomycetes</taxon>
        <taxon>Pichiales</taxon>
        <taxon>Pichiaceae</taxon>
        <taxon>Kuraishia</taxon>
    </lineage>
</organism>
<dbReference type="Proteomes" id="UP000019384">
    <property type="component" value="Unassembled WGS sequence"/>
</dbReference>
<name>W6MY22_9ASCO</name>
<reference evidence="1" key="2">
    <citation type="submission" date="2014-02" db="EMBL/GenBank/DDBJ databases">
        <title>Complete DNA sequence of /Kuraishia capsulata/ illustrates novel genomic features among budding yeasts (/Saccharomycotina/).</title>
        <authorList>
            <person name="Morales L."/>
            <person name="Noel B."/>
            <person name="Porcel B."/>
            <person name="Marcet-Houben M."/>
            <person name="Hullo M-F."/>
            <person name="Sacerdot C."/>
            <person name="Tekaia F."/>
            <person name="Leh-Louis V."/>
            <person name="Despons L."/>
            <person name="Khanna V."/>
            <person name="Aury J-M."/>
            <person name="Barbe V."/>
            <person name="Couloux A."/>
            <person name="Labadie K."/>
            <person name="Pelletier E."/>
            <person name="Souciet J-L."/>
            <person name="Boekhout T."/>
            <person name="Gabaldon T."/>
            <person name="Wincker P."/>
            <person name="Dujon B."/>
        </authorList>
    </citation>
    <scope>NUCLEOTIDE SEQUENCE</scope>
    <source>
        <strain evidence="1">CBS 1993</strain>
    </source>
</reference>
<protein>
    <submittedName>
        <fullName evidence="1">Uncharacterized protein</fullName>
    </submittedName>
</protein>
<accession>W6MY22</accession>